<organism evidence="5 6">
    <name type="scientific">Cyberlindnera jadinii (strain ATCC 18201 / CBS 1600 / BCRC 20928 / JCM 3617 / NBRC 0987 / NRRL Y-1542)</name>
    <name type="common">Torula yeast</name>
    <name type="synonym">Candida utilis</name>
    <dbReference type="NCBI Taxonomy" id="983966"/>
    <lineage>
        <taxon>Eukaryota</taxon>
        <taxon>Fungi</taxon>
        <taxon>Dikarya</taxon>
        <taxon>Ascomycota</taxon>
        <taxon>Saccharomycotina</taxon>
        <taxon>Saccharomycetes</taxon>
        <taxon>Phaffomycetales</taxon>
        <taxon>Phaffomycetaceae</taxon>
        <taxon>Cyberlindnera</taxon>
    </lineage>
</organism>
<feature type="domain" description="Zn(2)-C6 fungal-type" evidence="4">
    <location>
        <begin position="66"/>
        <end position="95"/>
    </location>
</feature>
<proteinExistence type="predicted"/>
<dbReference type="GO" id="GO:0000981">
    <property type="term" value="F:DNA-binding transcription factor activity, RNA polymerase II-specific"/>
    <property type="evidence" value="ECO:0007669"/>
    <property type="project" value="InterPro"/>
</dbReference>
<feature type="region of interest" description="Disordered" evidence="3">
    <location>
        <begin position="20"/>
        <end position="65"/>
    </location>
</feature>
<dbReference type="Gene3D" id="4.10.240.10">
    <property type="entry name" value="Zn(2)-C6 fungal-type DNA-binding domain"/>
    <property type="match status" value="1"/>
</dbReference>
<dbReference type="SUPFAM" id="SSF57701">
    <property type="entry name" value="Zn2/Cys6 DNA-binding domain"/>
    <property type="match status" value="1"/>
</dbReference>
<dbReference type="InterPro" id="IPR036864">
    <property type="entry name" value="Zn2-C6_fun-type_DNA-bd_sf"/>
</dbReference>
<name>A0A1E4S5J6_CYBJN</name>
<evidence type="ECO:0000256" key="2">
    <source>
        <dbReference type="ARBA" id="ARBA00023242"/>
    </source>
</evidence>
<dbReference type="GO" id="GO:0005634">
    <property type="term" value="C:nucleus"/>
    <property type="evidence" value="ECO:0007669"/>
    <property type="project" value="UniProtKB-SubCell"/>
</dbReference>
<dbReference type="AlphaFoldDB" id="A0A1E4S5J6"/>
<comment type="subcellular location">
    <subcellularLocation>
        <location evidence="1">Nucleus</location>
    </subcellularLocation>
</comment>
<dbReference type="PROSITE" id="PS50048">
    <property type="entry name" value="ZN2_CY6_FUNGAL_2"/>
    <property type="match status" value="1"/>
</dbReference>
<dbReference type="InterPro" id="IPR001138">
    <property type="entry name" value="Zn2Cys6_DnaBD"/>
</dbReference>
<evidence type="ECO:0000256" key="3">
    <source>
        <dbReference type="SAM" id="MobiDB-lite"/>
    </source>
</evidence>
<dbReference type="CDD" id="cd12148">
    <property type="entry name" value="fungal_TF_MHR"/>
    <property type="match status" value="1"/>
</dbReference>
<sequence>MMNGDLEPVTSINRVINGTTHATSNGTAVPVSHSPAPTPTGAGTTTVHGDETHSKATKRRPRRSYNCGPCKRQKIKCDTNIPCGACTRHNRIDQCLASPPNPPSPDHKKRVRKQSLSSFGQLPNDLPLPYVPKATPFTTPRTSATTLTTPPVPEHSQMRLPSLQAHTSSFQLDSVPQRINYPKPWDQPVFSLSHSSSNRDEEVTELKSQVALLTDRLVTLESKLSSTVTSSRADHSTTIQDVIQIFPEMNVLHNLVEFFKVYLNKPLEIVDNKLVDTRFQSFRGLSSTSVPDANDWETVALVAIIAALTVLHYPIQNVQNELHMNMDNVISYSNSLLKVSKTALNNVKYKESPKLIHIQILLLSDISLKLFNKKNLMMAMDSELVSMSYVLGLQSAKVPQNALEWEVPQKIWWLICHNDIKNSLRFSIPNLIRLDRLASDPVGNSHILKAFISAEKTDHESIMTHIAKLTIICNDIPTSVGSSLAEYLENLIMVDRQLTGYRIPPSFNLSNPRNDIIRNMQSIYLHFFLLMVRFRVYHKIYFSNPNNGIWFIMLSIMESFLKMYNELRKLYPPREFLNHYIQIAEYPIICTIINLIIMCTSPDLLPQGLKDVMMNYLATMMEDLELLRSTVFNEKIPFYSKALSTIQRLAQYMRQAPSMAVNKTHRTTQSDLTQELKESKVFESLESSAGLVPSNDFFNIYFRTISHHSRTNTRTTSVQSWKLSEILAEDEINFLSCLGL</sequence>
<evidence type="ECO:0000313" key="6">
    <source>
        <dbReference type="Proteomes" id="UP000094389"/>
    </source>
</evidence>
<gene>
    <name evidence="5" type="ORF">CYBJADRAFT_61593</name>
</gene>
<feature type="region of interest" description="Disordered" evidence="3">
    <location>
        <begin position="96"/>
        <end position="156"/>
    </location>
</feature>
<dbReference type="SMART" id="SM00066">
    <property type="entry name" value="GAL4"/>
    <property type="match status" value="1"/>
</dbReference>
<dbReference type="PANTHER" id="PTHR31001:SF90">
    <property type="entry name" value="CENTROMERE DNA-BINDING PROTEIN COMPLEX CBF3 SUBUNIT B"/>
    <property type="match status" value="1"/>
</dbReference>
<dbReference type="GeneID" id="30992219"/>
<dbReference type="PANTHER" id="PTHR31001">
    <property type="entry name" value="UNCHARACTERIZED TRANSCRIPTIONAL REGULATORY PROTEIN"/>
    <property type="match status" value="1"/>
</dbReference>
<dbReference type="CDD" id="cd00067">
    <property type="entry name" value="GAL4"/>
    <property type="match status" value="1"/>
</dbReference>
<dbReference type="Proteomes" id="UP000094389">
    <property type="component" value="Unassembled WGS sequence"/>
</dbReference>
<evidence type="ECO:0000259" key="4">
    <source>
        <dbReference type="PROSITE" id="PS50048"/>
    </source>
</evidence>
<feature type="compositionally biased region" description="Low complexity" evidence="3">
    <location>
        <begin position="135"/>
        <end position="149"/>
    </location>
</feature>
<dbReference type="OMA" id="NPRNDII"/>
<dbReference type="STRING" id="983966.A0A1E4S5J6"/>
<accession>A0A1E4S5J6</accession>
<keyword evidence="2" id="KW-0539">Nucleus</keyword>
<dbReference type="GO" id="GO:0008270">
    <property type="term" value="F:zinc ion binding"/>
    <property type="evidence" value="ECO:0007669"/>
    <property type="project" value="InterPro"/>
</dbReference>
<dbReference type="OrthoDB" id="1747771at2759"/>
<reference evidence="5 6" key="1">
    <citation type="journal article" date="2016" name="Proc. Natl. Acad. Sci. U.S.A.">
        <title>Comparative genomics of biotechnologically important yeasts.</title>
        <authorList>
            <person name="Riley R."/>
            <person name="Haridas S."/>
            <person name="Wolfe K.H."/>
            <person name="Lopes M.R."/>
            <person name="Hittinger C.T."/>
            <person name="Goeker M."/>
            <person name="Salamov A.A."/>
            <person name="Wisecaver J.H."/>
            <person name="Long T.M."/>
            <person name="Calvey C.H."/>
            <person name="Aerts A.L."/>
            <person name="Barry K.W."/>
            <person name="Choi C."/>
            <person name="Clum A."/>
            <person name="Coughlan A.Y."/>
            <person name="Deshpande S."/>
            <person name="Douglass A.P."/>
            <person name="Hanson S.J."/>
            <person name="Klenk H.-P."/>
            <person name="LaButti K.M."/>
            <person name="Lapidus A."/>
            <person name="Lindquist E.A."/>
            <person name="Lipzen A.M."/>
            <person name="Meier-Kolthoff J.P."/>
            <person name="Ohm R.A."/>
            <person name="Otillar R.P."/>
            <person name="Pangilinan J.L."/>
            <person name="Peng Y."/>
            <person name="Rokas A."/>
            <person name="Rosa C.A."/>
            <person name="Scheuner C."/>
            <person name="Sibirny A.A."/>
            <person name="Slot J.C."/>
            <person name="Stielow J.B."/>
            <person name="Sun H."/>
            <person name="Kurtzman C.P."/>
            <person name="Blackwell M."/>
            <person name="Grigoriev I.V."/>
            <person name="Jeffries T.W."/>
        </authorList>
    </citation>
    <scope>NUCLEOTIDE SEQUENCE [LARGE SCALE GENOMIC DNA]</scope>
    <source>
        <strain evidence="6">ATCC 18201 / CBS 1600 / BCRC 20928 / JCM 3617 / NBRC 0987 / NRRL Y-1542</strain>
    </source>
</reference>
<dbReference type="RefSeq" id="XP_020071804.1">
    <property type="nucleotide sequence ID" value="XM_020217823.1"/>
</dbReference>
<dbReference type="EMBL" id="KV453927">
    <property type="protein sequence ID" value="ODV74765.1"/>
    <property type="molecule type" value="Genomic_DNA"/>
</dbReference>
<keyword evidence="6" id="KW-1185">Reference proteome</keyword>
<evidence type="ECO:0000313" key="5">
    <source>
        <dbReference type="EMBL" id="ODV74765.1"/>
    </source>
</evidence>
<protein>
    <recommendedName>
        <fullName evidence="4">Zn(2)-C6 fungal-type domain-containing protein</fullName>
    </recommendedName>
</protein>
<dbReference type="InterPro" id="IPR050613">
    <property type="entry name" value="Sec_Metabolite_Reg"/>
</dbReference>
<evidence type="ECO:0000256" key="1">
    <source>
        <dbReference type="ARBA" id="ARBA00004123"/>
    </source>
</evidence>
<dbReference type="Pfam" id="PF00172">
    <property type="entry name" value="Zn_clus"/>
    <property type="match status" value="1"/>
</dbReference>